<feature type="signal peptide" evidence="2">
    <location>
        <begin position="1"/>
        <end position="32"/>
    </location>
</feature>
<evidence type="ECO:0000256" key="1">
    <source>
        <dbReference type="SAM" id="MobiDB-lite"/>
    </source>
</evidence>
<feature type="region of interest" description="Disordered" evidence="1">
    <location>
        <begin position="39"/>
        <end position="64"/>
    </location>
</feature>
<evidence type="ECO:0008006" key="5">
    <source>
        <dbReference type="Google" id="ProtNLM"/>
    </source>
</evidence>
<dbReference type="EMBL" id="APKE01000033">
    <property type="protein sequence ID" value="KAF0674974.1"/>
    <property type="molecule type" value="Genomic_DNA"/>
</dbReference>
<evidence type="ECO:0000256" key="2">
    <source>
        <dbReference type="SAM" id="SignalP"/>
    </source>
</evidence>
<dbReference type="Proteomes" id="UP000698242">
    <property type="component" value="Unassembled WGS sequence"/>
</dbReference>
<keyword evidence="4" id="KW-1185">Reference proteome</keyword>
<keyword evidence="2" id="KW-0732">Signal</keyword>
<organism evidence="3 4">
    <name type="scientific">Profundibacterium mesophilum KAUST100406-0324</name>
    <dbReference type="NCBI Taxonomy" id="1037889"/>
    <lineage>
        <taxon>Bacteria</taxon>
        <taxon>Pseudomonadati</taxon>
        <taxon>Pseudomonadota</taxon>
        <taxon>Alphaproteobacteria</taxon>
        <taxon>Rhodobacterales</taxon>
        <taxon>Roseobacteraceae</taxon>
        <taxon>Profundibacterium</taxon>
    </lineage>
</organism>
<evidence type="ECO:0000313" key="4">
    <source>
        <dbReference type="Proteomes" id="UP000698242"/>
    </source>
</evidence>
<dbReference type="AlphaFoldDB" id="A0A921NRI6"/>
<dbReference type="RefSeq" id="WP_159966201.1">
    <property type="nucleotide sequence ID" value="NZ_APKE01000033.1"/>
</dbReference>
<protein>
    <recommendedName>
        <fullName evidence="5">Argininosuccinate lyase</fullName>
    </recommendedName>
</protein>
<sequence>MTTSSATGRMPRACILGLAVSGSLLLAACMPASGPVIDTNPQAGPVEQIAKPSDGFDNEIGVEN</sequence>
<accession>A0A921NRI6</accession>
<proteinExistence type="predicted"/>
<gene>
    <name evidence="3" type="ORF">PMES_02683</name>
</gene>
<comment type="caution">
    <text evidence="3">The sequence shown here is derived from an EMBL/GenBank/DDBJ whole genome shotgun (WGS) entry which is preliminary data.</text>
</comment>
<evidence type="ECO:0000313" key="3">
    <source>
        <dbReference type="EMBL" id="KAF0674974.1"/>
    </source>
</evidence>
<reference evidence="3" key="1">
    <citation type="submission" date="2013-03" db="EMBL/GenBank/DDBJ databases">
        <title>Genome Sequence of the Profundibacterium mesophilum strain KAUST100406-0324T from Red Sea, a novel genus in the family Rhodobacteraceae.</title>
        <authorList>
            <person name="Essack M."/>
            <person name="Alam I."/>
            <person name="Lafi F."/>
            <person name="Alawi W."/>
            <person name="Kamanu F."/>
            <person name="Al-Suwailem A."/>
            <person name="Lee O.O."/>
            <person name="Xu Y."/>
            <person name="Bajic V."/>
            <person name="Qian P.-Y."/>
            <person name="Archer J."/>
        </authorList>
    </citation>
    <scope>NUCLEOTIDE SEQUENCE</scope>
    <source>
        <strain evidence="3">KAUST100406-0324</strain>
    </source>
</reference>
<feature type="chain" id="PRO_5037390146" description="Argininosuccinate lyase" evidence="2">
    <location>
        <begin position="33"/>
        <end position="64"/>
    </location>
</feature>
<name>A0A921NRI6_9RHOB</name>